<keyword evidence="1" id="KW-1133">Transmembrane helix</keyword>
<evidence type="ECO:0000256" key="1">
    <source>
        <dbReference type="SAM" id="Phobius"/>
    </source>
</evidence>
<dbReference type="Pfam" id="PF03140">
    <property type="entry name" value="DUF247"/>
    <property type="match status" value="1"/>
</dbReference>
<accession>A0ABQ8HU10</accession>
<feature type="transmembrane region" description="Helical" evidence="1">
    <location>
        <begin position="349"/>
        <end position="372"/>
    </location>
</feature>
<comment type="caution">
    <text evidence="2">The sequence shown here is derived from an EMBL/GenBank/DDBJ whole genome shotgun (WGS) entry which is preliminary data.</text>
</comment>
<organism evidence="2 3">
    <name type="scientific">Xanthoceras sorbifolium</name>
    <dbReference type="NCBI Taxonomy" id="99658"/>
    <lineage>
        <taxon>Eukaryota</taxon>
        <taxon>Viridiplantae</taxon>
        <taxon>Streptophyta</taxon>
        <taxon>Embryophyta</taxon>
        <taxon>Tracheophyta</taxon>
        <taxon>Spermatophyta</taxon>
        <taxon>Magnoliopsida</taxon>
        <taxon>eudicotyledons</taxon>
        <taxon>Gunneridae</taxon>
        <taxon>Pentapetalae</taxon>
        <taxon>rosids</taxon>
        <taxon>malvids</taxon>
        <taxon>Sapindales</taxon>
        <taxon>Sapindaceae</taxon>
        <taxon>Xanthoceroideae</taxon>
        <taxon>Xanthoceras</taxon>
    </lineage>
</organism>
<keyword evidence="3" id="KW-1185">Reference proteome</keyword>
<sequence length="373" mass="43178">MVSIGPLHHGSKELKVMEEHKLRYLQQFLQRTRISVEDFLMFRKGKEENLHNCYAETIKFGSEDFVKMVLLDVVFVIEILLRHDLGFDSVDRIFTRPGMIKEIIFDFMSLENQLPIFILEDLFKMANPALPELYIGYSLSQFTHCPFKYICEALLIHETLLESYFSKARHFVDLVTLYLQPPKRDDTKRQVDSKDAPSVTKLHQTGVKFVLASTDKNLLDIRFNKGTLEIPKLAVGNMTIHLLRNFQIFEALHCDTNYNNDFNMILNRLLSDPKDVELLTQNGVIGNWILNSEGVSTLFRQLSKDARVQYSNFYDFGLVKDLKDYYKYPSHKRKANLKQNYFNTPCASISVSAAACILILSFIQTLCSIFGLK</sequence>
<gene>
    <name evidence="2" type="ORF">JRO89_XS07G0158400</name>
</gene>
<protein>
    <submittedName>
        <fullName evidence="2">Uncharacterized protein</fullName>
    </submittedName>
</protein>
<dbReference type="InterPro" id="IPR004158">
    <property type="entry name" value="DUF247_pln"/>
</dbReference>
<evidence type="ECO:0000313" key="2">
    <source>
        <dbReference type="EMBL" id="KAH7567825.1"/>
    </source>
</evidence>
<evidence type="ECO:0000313" key="3">
    <source>
        <dbReference type="Proteomes" id="UP000827721"/>
    </source>
</evidence>
<dbReference type="PANTHER" id="PTHR31170">
    <property type="entry name" value="BNAC04G53230D PROTEIN"/>
    <property type="match status" value="1"/>
</dbReference>
<keyword evidence="1" id="KW-0472">Membrane</keyword>
<name>A0ABQ8HU10_9ROSI</name>
<reference evidence="2 3" key="1">
    <citation type="submission" date="2021-02" db="EMBL/GenBank/DDBJ databases">
        <title>Plant Genome Project.</title>
        <authorList>
            <person name="Zhang R.-G."/>
        </authorList>
    </citation>
    <scope>NUCLEOTIDE SEQUENCE [LARGE SCALE GENOMIC DNA]</scope>
    <source>
        <tissue evidence="2">Leaves</tissue>
    </source>
</reference>
<dbReference type="Proteomes" id="UP000827721">
    <property type="component" value="Unassembled WGS sequence"/>
</dbReference>
<keyword evidence="1" id="KW-0812">Transmembrane</keyword>
<proteinExistence type="predicted"/>
<dbReference type="PANTHER" id="PTHR31170:SF25">
    <property type="entry name" value="BNAA09G04570D PROTEIN"/>
    <property type="match status" value="1"/>
</dbReference>
<dbReference type="EMBL" id="JAFEMO010000007">
    <property type="protein sequence ID" value="KAH7567825.1"/>
    <property type="molecule type" value="Genomic_DNA"/>
</dbReference>